<evidence type="ECO:0000313" key="3">
    <source>
        <dbReference type="Proteomes" id="UP000238083"/>
    </source>
</evidence>
<dbReference type="AlphaFoldDB" id="A0A2T0QWZ4"/>
<reference evidence="2 3" key="1">
    <citation type="submission" date="2018-03" db="EMBL/GenBank/DDBJ databases">
        <title>Genomic Encyclopedia of Archaeal and Bacterial Type Strains, Phase II (KMG-II): from individual species to whole genera.</title>
        <authorList>
            <person name="Goeker M."/>
        </authorList>
    </citation>
    <scope>NUCLEOTIDE SEQUENCE [LARGE SCALE GENOMIC DNA]</scope>
    <source>
        <strain evidence="2 3">DSM 19711</strain>
    </source>
</reference>
<feature type="transmembrane region" description="Helical" evidence="1">
    <location>
        <begin position="186"/>
        <end position="207"/>
    </location>
</feature>
<comment type="caution">
    <text evidence="2">The sequence shown here is derived from an EMBL/GenBank/DDBJ whole genome shotgun (WGS) entry which is preliminary data.</text>
</comment>
<gene>
    <name evidence="2" type="ORF">CLV37_1179</name>
</gene>
<dbReference type="RefSeq" id="WP_106215334.1">
    <property type="nucleotide sequence ID" value="NZ_PVZF01000017.1"/>
</dbReference>
<keyword evidence="3" id="KW-1185">Reference proteome</keyword>
<dbReference type="Proteomes" id="UP000238083">
    <property type="component" value="Unassembled WGS sequence"/>
</dbReference>
<feature type="transmembrane region" description="Helical" evidence="1">
    <location>
        <begin position="82"/>
        <end position="104"/>
    </location>
</feature>
<protein>
    <submittedName>
        <fullName evidence="2">Uncharacterized protein</fullName>
    </submittedName>
</protein>
<keyword evidence="1" id="KW-0812">Transmembrane</keyword>
<accession>A0A2T0QWZ4</accession>
<evidence type="ECO:0000256" key="1">
    <source>
        <dbReference type="SAM" id="Phobius"/>
    </source>
</evidence>
<feature type="transmembrane region" description="Helical" evidence="1">
    <location>
        <begin position="116"/>
        <end position="136"/>
    </location>
</feature>
<feature type="transmembrane region" description="Helical" evidence="1">
    <location>
        <begin position="227"/>
        <end position="247"/>
    </location>
</feature>
<keyword evidence="1" id="KW-1133">Transmembrane helix</keyword>
<dbReference type="OrthoDB" id="4350126at2"/>
<sequence length="276" mass="29927">MVEVLVELAVRFVAWYLRTVRRCWRTASRWMRPRRPGDPHVERLQAWRSWLGYASVVVAVAVSRDVSSGLAGDLVTGAVVGFALKALVAVPVFLVGTAVVALRSHRSQRRDRLTPVVRPFLLLVAVVAVPTLVLWGTEEVDDLPPGSPLVEATGPVLLGGGIALYLVWPFLLAAAAAVLVHGVRHLFCAGDVHPLLPSILAFVVALASGAENVSEAVEPSVGVEHTLALLGVGGAVTVLALTVYEHVRLRRLGWRWSDLRIPLTDLPAHHPLRRRT</sequence>
<proteinExistence type="predicted"/>
<keyword evidence="1" id="KW-0472">Membrane</keyword>
<dbReference type="EMBL" id="PVZF01000017">
    <property type="protein sequence ID" value="PRY10235.1"/>
    <property type="molecule type" value="Genomic_DNA"/>
</dbReference>
<organism evidence="2 3">
    <name type="scientific">Kineococcus rhizosphaerae</name>
    <dbReference type="NCBI Taxonomy" id="559628"/>
    <lineage>
        <taxon>Bacteria</taxon>
        <taxon>Bacillati</taxon>
        <taxon>Actinomycetota</taxon>
        <taxon>Actinomycetes</taxon>
        <taxon>Kineosporiales</taxon>
        <taxon>Kineosporiaceae</taxon>
        <taxon>Kineococcus</taxon>
    </lineage>
</organism>
<evidence type="ECO:0000313" key="2">
    <source>
        <dbReference type="EMBL" id="PRY10235.1"/>
    </source>
</evidence>
<feature type="transmembrane region" description="Helical" evidence="1">
    <location>
        <begin position="156"/>
        <end position="179"/>
    </location>
</feature>
<name>A0A2T0QWZ4_9ACTN</name>